<organism evidence="1 2">
    <name type="scientific">Pseudodesulfovibrio profundus</name>
    <dbReference type="NCBI Taxonomy" id="57320"/>
    <lineage>
        <taxon>Bacteria</taxon>
        <taxon>Pseudomonadati</taxon>
        <taxon>Thermodesulfobacteriota</taxon>
        <taxon>Desulfovibrionia</taxon>
        <taxon>Desulfovibrionales</taxon>
        <taxon>Desulfovibrionaceae</taxon>
    </lineage>
</organism>
<name>A0A2C8F612_9BACT</name>
<evidence type="ECO:0000313" key="2">
    <source>
        <dbReference type="Proteomes" id="UP000219215"/>
    </source>
</evidence>
<sequence>MGLSRLQSPYGLLPPGKAHTMALAPNSLYNSNPKGNN</sequence>
<evidence type="ECO:0000313" key="1">
    <source>
        <dbReference type="EMBL" id="SOB57941.1"/>
    </source>
</evidence>
<keyword evidence="2" id="KW-1185">Reference proteome</keyword>
<protein>
    <submittedName>
        <fullName evidence="1">Uncharacterized protein</fullName>
    </submittedName>
</protein>
<dbReference type="KEGG" id="pprf:DPRO_1053"/>
<dbReference type="EMBL" id="LT907975">
    <property type="protein sequence ID" value="SOB57941.1"/>
    <property type="molecule type" value="Genomic_DNA"/>
</dbReference>
<accession>A0A2C8F612</accession>
<dbReference type="Proteomes" id="UP000219215">
    <property type="component" value="Chromosome DPRO"/>
</dbReference>
<dbReference type="AlphaFoldDB" id="A0A2C8F612"/>
<proteinExistence type="predicted"/>
<gene>
    <name evidence="1" type="ORF">DPRO_1053</name>
</gene>
<reference evidence="2" key="1">
    <citation type="submission" date="2017-09" db="EMBL/GenBank/DDBJ databases">
        <authorList>
            <person name="Regsiter A."/>
            <person name="William W."/>
        </authorList>
    </citation>
    <scope>NUCLEOTIDE SEQUENCE [LARGE SCALE GENOMIC DNA]</scope>
    <source>
        <strain evidence="2">500-1</strain>
    </source>
</reference>